<dbReference type="InterPro" id="IPR002711">
    <property type="entry name" value="HNH"/>
</dbReference>
<dbReference type="GO" id="GO:0008270">
    <property type="term" value="F:zinc ion binding"/>
    <property type="evidence" value="ECO:0007669"/>
    <property type="project" value="InterPro"/>
</dbReference>
<dbReference type="InterPro" id="IPR003615">
    <property type="entry name" value="HNH_nuc"/>
</dbReference>
<comment type="caution">
    <text evidence="2">The sequence shown here is derived from an EMBL/GenBank/DDBJ whole genome shotgun (WGS) entry which is preliminary data.</text>
</comment>
<dbReference type="STRING" id="1797529.A2570_02285"/>
<feature type="domain" description="HNH nuclease" evidence="1">
    <location>
        <begin position="18"/>
        <end position="67"/>
    </location>
</feature>
<organism evidence="2 3">
    <name type="scientific">Candidatus Brennerbacteria bacterium RIFOXYD1_FULL_41_16</name>
    <dbReference type="NCBI Taxonomy" id="1797529"/>
    <lineage>
        <taxon>Bacteria</taxon>
        <taxon>Candidatus Brenneribacteriota</taxon>
    </lineage>
</organism>
<evidence type="ECO:0000313" key="3">
    <source>
        <dbReference type="Proteomes" id="UP000178570"/>
    </source>
</evidence>
<dbReference type="AlphaFoldDB" id="A0A1G1XK73"/>
<protein>
    <recommendedName>
        <fullName evidence="1">HNH nuclease domain-containing protein</fullName>
    </recommendedName>
</protein>
<dbReference type="GO" id="GO:0003676">
    <property type="term" value="F:nucleic acid binding"/>
    <property type="evidence" value="ECO:0007669"/>
    <property type="project" value="InterPro"/>
</dbReference>
<reference evidence="2 3" key="1">
    <citation type="journal article" date="2016" name="Nat. Commun.">
        <title>Thousands of microbial genomes shed light on interconnected biogeochemical processes in an aquifer system.</title>
        <authorList>
            <person name="Anantharaman K."/>
            <person name="Brown C.T."/>
            <person name="Hug L.A."/>
            <person name="Sharon I."/>
            <person name="Castelle C.J."/>
            <person name="Probst A.J."/>
            <person name="Thomas B.C."/>
            <person name="Singh A."/>
            <person name="Wilkins M.J."/>
            <person name="Karaoz U."/>
            <person name="Brodie E.L."/>
            <person name="Williams K.H."/>
            <person name="Hubbard S.S."/>
            <person name="Banfield J.F."/>
        </authorList>
    </citation>
    <scope>NUCLEOTIDE SEQUENCE [LARGE SCALE GENOMIC DNA]</scope>
</reference>
<accession>A0A1G1XK73</accession>
<dbReference type="GO" id="GO:0004519">
    <property type="term" value="F:endonuclease activity"/>
    <property type="evidence" value="ECO:0007669"/>
    <property type="project" value="InterPro"/>
</dbReference>
<name>A0A1G1XK73_9BACT</name>
<dbReference type="Proteomes" id="UP000178570">
    <property type="component" value="Unassembled WGS sequence"/>
</dbReference>
<dbReference type="SMART" id="SM00507">
    <property type="entry name" value="HNHc"/>
    <property type="match status" value="1"/>
</dbReference>
<dbReference type="CDD" id="cd00085">
    <property type="entry name" value="HNHc"/>
    <property type="match status" value="1"/>
</dbReference>
<dbReference type="Pfam" id="PF01844">
    <property type="entry name" value="HNH"/>
    <property type="match status" value="1"/>
</dbReference>
<gene>
    <name evidence="2" type="ORF">A2570_02285</name>
</gene>
<proteinExistence type="predicted"/>
<sequence length="84" mass="10054">MNYSHRPLRDKVKNQRSLKIRLLNLRGKRCQRCGYDKIEILQVHHKDRKKDNNNLGNLELICPNCHYEEHFLENSWLKNVNGVG</sequence>
<dbReference type="EMBL" id="MHHY01000007">
    <property type="protein sequence ID" value="OGY40545.1"/>
    <property type="molecule type" value="Genomic_DNA"/>
</dbReference>
<evidence type="ECO:0000313" key="2">
    <source>
        <dbReference type="EMBL" id="OGY40545.1"/>
    </source>
</evidence>
<evidence type="ECO:0000259" key="1">
    <source>
        <dbReference type="SMART" id="SM00507"/>
    </source>
</evidence>